<comment type="caution">
    <text evidence="1">The sequence shown here is derived from an EMBL/GenBank/DDBJ whole genome shotgun (WGS) entry which is preliminary data.</text>
</comment>
<sequence length="69" mass="7410">LITQARHGPSQTATSNGAIGTSQISDLLGTIKLTIKADPKAQILIAKSKLPNSNITFTEGLIRYNKLIY</sequence>
<gene>
    <name evidence="1" type="ORF">BB560_003698</name>
</gene>
<evidence type="ECO:0000313" key="1">
    <source>
        <dbReference type="EMBL" id="PVV01870.1"/>
    </source>
</evidence>
<dbReference type="EMBL" id="MBFS01000740">
    <property type="protein sequence ID" value="PVV01870.1"/>
    <property type="molecule type" value="Genomic_DNA"/>
</dbReference>
<name>A0A2T9ZBD6_9FUNG</name>
<proteinExistence type="predicted"/>
<reference evidence="1 2" key="1">
    <citation type="journal article" date="2018" name="MBio">
        <title>Comparative Genomics Reveals the Core Gene Toolbox for the Fungus-Insect Symbiosis.</title>
        <authorList>
            <person name="Wang Y."/>
            <person name="Stata M."/>
            <person name="Wang W."/>
            <person name="Stajich J.E."/>
            <person name="White M.M."/>
            <person name="Moncalvo J.M."/>
        </authorList>
    </citation>
    <scope>NUCLEOTIDE SEQUENCE [LARGE SCALE GENOMIC DNA]</scope>
    <source>
        <strain evidence="1 2">SC-DP-2</strain>
    </source>
</reference>
<dbReference type="Proteomes" id="UP000245609">
    <property type="component" value="Unassembled WGS sequence"/>
</dbReference>
<protein>
    <submittedName>
        <fullName evidence="1">Uncharacterized protein</fullName>
    </submittedName>
</protein>
<evidence type="ECO:0000313" key="2">
    <source>
        <dbReference type="Proteomes" id="UP000245609"/>
    </source>
</evidence>
<accession>A0A2T9ZBD6</accession>
<dbReference type="AlphaFoldDB" id="A0A2T9ZBD6"/>
<keyword evidence="2" id="KW-1185">Reference proteome</keyword>
<organism evidence="1 2">
    <name type="scientific">Smittium megazygosporum</name>
    <dbReference type="NCBI Taxonomy" id="133381"/>
    <lineage>
        <taxon>Eukaryota</taxon>
        <taxon>Fungi</taxon>
        <taxon>Fungi incertae sedis</taxon>
        <taxon>Zoopagomycota</taxon>
        <taxon>Kickxellomycotina</taxon>
        <taxon>Harpellomycetes</taxon>
        <taxon>Harpellales</taxon>
        <taxon>Legeriomycetaceae</taxon>
        <taxon>Smittium</taxon>
    </lineage>
</organism>
<feature type="non-terminal residue" evidence="1">
    <location>
        <position position="69"/>
    </location>
</feature>
<feature type="non-terminal residue" evidence="1">
    <location>
        <position position="1"/>
    </location>
</feature>